<evidence type="ECO:0000256" key="1">
    <source>
        <dbReference type="ARBA" id="ARBA00011900"/>
    </source>
</evidence>
<dbReference type="RefSeq" id="WP_166395203.1">
    <property type="nucleotide sequence ID" value="NZ_CP045121.1"/>
</dbReference>
<keyword evidence="9" id="KW-1185">Reference proteome</keyword>
<evidence type="ECO:0000256" key="6">
    <source>
        <dbReference type="SAM" id="MobiDB-lite"/>
    </source>
</evidence>
<dbReference type="EMBL" id="CP045121">
    <property type="protein sequence ID" value="QIN77521.1"/>
    <property type="molecule type" value="Genomic_DNA"/>
</dbReference>
<dbReference type="AlphaFoldDB" id="A0A6G8PU86"/>
<dbReference type="PANTHER" id="PTHR33841">
    <property type="entry name" value="DNA METHYLTRANSFERASE YEEA-RELATED"/>
    <property type="match status" value="1"/>
</dbReference>
<dbReference type="GO" id="GO:0032259">
    <property type="term" value="P:methylation"/>
    <property type="evidence" value="ECO:0007669"/>
    <property type="project" value="UniProtKB-KW"/>
</dbReference>
<feature type="domain" description="Type II methyltransferase M.TaqI-like" evidence="7">
    <location>
        <begin position="311"/>
        <end position="536"/>
    </location>
</feature>
<dbReference type="GO" id="GO:0009007">
    <property type="term" value="F:site-specific DNA-methyltransferase (adenine-specific) activity"/>
    <property type="evidence" value="ECO:0007669"/>
    <property type="project" value="UniProtKB-EC"/>
</dbReference>
<dbReference type="InterPro" id="IPR029063">
    <property type="entry name" value="SAM-dependent_MTases_sf"/>
</dbReference>
<keyword evidence="2 8" id="KW-0489">Methyltransferase</keyword>
<evidence type="ECO:0000256" key="4">
    <source>
        <dbReference type="ARBA" id="ARBA00022691"/>
    </source>
</evidence>
<evidence type="ECO:0000256" key="3">
    <source>
        <dbReference type="ARBA" id="ARBA00022679"/>
    </source>
</evidence>
<organism evidence="8 9">
    <name type="scientific">Rubrobacter marinus</name>
    <dbReference type="NCBI Taxonomy" id="2653852"/>
    <lineage>
        <taxon>Bacteria</taxon>
        <taxon>Bacillati</taxon>
        <taxon>Actinomycetota</taxon>
        <taxon>Rubrobacteria</taxon>
        <taxon>Rubrobacterales</taxon>
        <taxon>Rubrobacteraceae</taxon>
        <taxon>Rubrobacter</taxon>
    </lineage>
</organism>
<evidence type="ECO:0000256" key="2">
    <source>
        <dbReference type="ARBA" id="ARBA00022603"/>
    </source>
</evidence>
<evidence type="ECO:0000313" key="9">
    <source>
        <dbReference type="Proteomes" id="UP000502706"/>
    </source>
</evidence>
<dbReference type="PRINTS" id="PR00507">
    <property type="entry name" value="N12N6MTFRASE"/>
</dbReference>
<accession>A0A6G8PU86</accession>
<keyword evidence="4" id="KW-0949">S-adenosyl-L-methionine</keyword>
<evidence type="ECO:0000313" key="8">
    <source>
        <dbReference type="EMBL" id="QIN77521.1"/>
    </source>
</evidence>
<comment type="catalytic activity">
    <reaction evidence="5">
        <text>a 2'-deoxyadenosine in DNA + S-adenosyl-L-methionine = an N(6)-methyl-2'-deoxyadenosine in DNA + S-adenosyl-L-homocysteine + H(+)</text>
        <dbReference type="Rhea" id="RHEA:15197"/>
        <dbReference type="Rhea" id="RHEA-COMP:12418"/>
        <dbReference type="Rhea" id="RHEA-COMP:12419"/>
        <dbReference type="ChEBI" id="CHEBI:15378"/>
        <dbReference type="ChEBI" id="CHEBI:57856"/>
        <dbReference type="ChEBI" id="CHEBI:59789"/>
        <dbReference type="ChEBI" id="CHEBI:90615"/>
        <dbReference type="ChEBI" id="CHEBI:90616"/>
        <dbReference type="EC" id="2.1.1.72"/>
    </reaction>
</comment>
<dbReference type="KEGG" id="rmar:GBA65_02265"/>
<gene>
    <name evidence="8" type="ORF">GBA65_02265</name>
</gene>
<dbReference type="SUPFAM" id="SSF53335">
    <property type="entry name" value="S-adenosyl-L-methionine-dependent methyltransferases"/>
    <property type="match status" value="1"/>
</dbReference>
<dbReference type="Proteomes" id="UP000502706">
    <property type="component" value="Chromosome"/>
</dbReference>
<sequence length="1050" mass="117302">MAPLDPALRRVLEVRIIAARKAAEAAARSALDALAVREREPYANLGPEDRKLRNQLRARARQLGEGSLEAGYDRLVAECAYEQWHRMLFARFLAENDLLMHPEGVPVTLADCAELAGEEGDADAWATASRYAARMLPGIFRNEDPVLKVRLFPEGRSALERILEEIPPPAFTSDDGLGWVYQFWQTEAKREVNASGRKIGGADLPAVTQLFTEDYMVKFLLHNTLGAWWAARHPDSPINETLEYLRRLDDGAPAAGNFPGWPETVAELRVLDPCCGSGHVLTASADLLARMRAEEEGLDEAEAFEAVLRDNLFGLELDARCTQLAAFALALQAWKRGGYRELPIPNVACSGLAAGGRMEEWTRLANGDARLEETLRRLHALFKNAPDLGSLIDPSRVSQAFTFEVADFEEAEELLGKALTREKNDVDLTAAVFGETARGLARAAALLKGRYHLVATNVPYLARGKQDEILKDHLEKYYPAGKADLATAFVQRCSDYCAPGGSYALVTPQNWLFLGTYKKLRERLLKTQSWDFVVRLGPKGFQTPMWDFNVMLITLSNTPPASGYPMAGLDVSDRKTPAEKDHALHDAEVLTLPQAEQLENPDARVVLEESSTLPLLQKYARSFQGIKTGDDLRYRRTFWEVPSFKGVRPFHSTVASTQTHGGLEHVVDWRDHGAGMARLQGMGAWRKQGVAVSQMGNLPAALFFGDVFDSNMSPIIPNDKAYLPAIWSFCSSQEFSVEVRKIDQALKPTNTALVKVPFDLERWQKVADEQYPDGLPEPYSDDPTQWLFKGIVTDTTEPLQVAVARLLGYSWPDQAEDGLAPDADSIVCLPAVEDELPAAERLRSLLARAYGEEWSPALLDRLLAGADHAGKDLGTWLRDKFFAQHCKLFHNRPFIWHVWDGRKDGFSALVNYHRLDKSNLGRLIYTYLGDWIEAQTSAARAGVTGADLRLAAAQDLKRRLEAILHGEPPHDIYVRWKPLHEQPIGWEPDLNDGVRLNIRPFMQAGVLRARPNIKWNKDRGKNPDGSERHNDLHLTRAEKDEARRKQANTP</sequence>
<evidence type="ECO:0000259" key="7">
    <source>
        <dbReference type="Pfam" id="PF07669"/>
    </source>
</evidence>
<dbReference type="GO" id="GO:0006304">
    <property type="term" value="P:DNA modification"/>
    <property type="evidence" value="ECO:0007669"/>
    <property type="project" value="InterPro"/>
</dbReference>
<reference evidence="8 9" key="1">
    <citation type="submission" date="2019-10" db="EMBL/GenBank/DDBJ databases">
        <title>Rubrobacter sp nov SCSIO 52915 isolated from a deep-sea sediment in the South China Sea.</title>
        <authorList>
            <person name="Chen R.W."/>
        </authorList>
    </citation>
    <scope>NUCLEOTIDE SEQUENCE [LARGE SCALE GENOMIC DNA]</scope>
    <source>
        <strain evidence="8 9">SCSIO 52915</strain>
    </source>
</reference>
<dbReference type="EC" id="2.1.1.72" evidence="1"/>
<dbReference type="InterPro" id="IPR050953">
    <property type="entry name" value="N4_N6_ade-DNA_methylase"/>
</dbReference>
<name>A0A6G8PU86_9ACTN</name>
<protein>
    <recommendedName>
        <fullName evidence="1">site-specific DNA-methyltransferase (adenine-specific)</fullName>
        <ecNumber evidence="1">2.1.1.72</ecNumber>
    </recommendedName>
</protein>
<dbReference type="Gene3D" id="3.40.50.150">
    <property type="entry name" value="Vaccinia Virus protein VP39"/>
    <property type="match status" value="1"/>
</dbReference>
<dbReference type="REBASE" id="397287">
    <property type="entry name" value="Rsp52915ORF2265P"/>
</dbReference>
<dbReference type="InterPro" id="IPR011639">
    <property type="entry name" value="MethylTrfase_TaqI-like_dom"/>
</dbReference>
<dbReference type="Pfam" id="PF07669">
    <property type="entry name" value="Eco57I"/>
    <property type="match status" value="1"/>
</dbReference>
<keyword evidence="3" id="KW-0808">Transferase</keyword>
<dbReference type="PANTHER" id="PTHR33841:SF1">
    <property type="entry name" value="DNA METHYLTRANSFERASE A"/>
    <property type="match status" value="1"/>
</dbReference>
<proteinExistence type="predicted"/>
<feature type="compositionally biased region" description="Basic and acidic residues" evidence="6">
    <location>
        <begin position="1015"/>
        <end position="1044"/>
    </location>
</feature>
<evidence type="ECO:0000256" key="5">
    <source>
        <dbReference type="ARBA" id="ARBA00047942"/>
    </source>
</evidence>
<feature type="region of interest" description="Disordered" evidence="6">
    <location>
        <begin position="1012"/>
        <end position="1050"/>
    </location>
</feature>